<feature type="transmembrane region" description="Helical" evidence="10">
    <location>
        <begin position="6"/>
        <end position="27"/>
    </location>
</feature>
<evidence type="ECO:0000256" key="9">
    <source>
        <dbReference type="NCBIfam" id="TIGR01400"/>
    </source>
</evidence>
<dbReference type="GO" id="GO:0044780">
    <property type="term" value="P:bacterial-type flagellum assembly"/>
    <property type="evidence" value="ECO:0007669"/>
    <property type="project" value="UniProtKB-UniRule"/>
</dbReference>
<evidence type="ECO:0000256" key="6">
    <source>
        <dbReference type="ARBA" id="ARBA00022989"/>
    </source>
</evidence>
<keyword evidence="7 10" id="KW-0472">Membrane</keyword>
<keyword evidence="11" id="KW-0966">Cell projection</keyword>
<dbReference type="InterPro" id="IPR006303">
    <property type="entry name" value="FliR"/>
</dbReference>
<reference evidence="11 12" key="1">
    <citation type="submission" date="2016-10" db="EMBL/GenBank/DDBJ databases">
        <authorList>
            <person name="de Groot N.N."/>
        </authorList>
    </citation>
    <scope>NUCLEOTIDE SEQUENCE [LARGE SCALE GENOMIC DNA]</scope>
    <source>
        <strain evidence="11 12">ATCC 700224</strain>
    </source>
</reference>
<accession>A0A1G7A0W7</accession>
<dbReference type="Proteomes" id="UP000199412">
    <property type="component" value="Unassembled WGS sequence"/>
</dbReference>
<evidence type="ECO:0000256" key="8">
    <source>
        <dbReference type="ARBA" id="ARBA00023143"/>
    </source>
</evidence>
<evidence type="ECO:0000256" key="2">
    <source>
        <dbReference type="ARBA" id="ARBA00009772"/>
    </source>
</evidence>
<keyword evidence="12" id="KW-1185">Reference proteome</keyword>
<proteinExistence type="inferred from homology"/>
<dbReference type="NCBIfam" id="TIGR01400">
    <property type="entry name" value="fliR"/>
    <property type="match status" value="1"/>
</dbReference>
<comment type="similarity">
    <text evidence="2 10">Belongs to the FliR/MopE/SpaR family.</text>
</comment>
<dbReference type="GO" id="GO:0005886">
    <property type="term" value="C:plasma membrane"/>
    <property type="evidence" value="ECO:0007669"/>
    <property type="project" value="UniProtKB-SubCell"/>
</dbReference>
<keyword evidence="11" id="KW-0969">Cilium</keyword>
<keyword evidence="5 10" id="KW-0812">Transmembrane</keyword>
<evidence type="ECO:0000256" key="4">
    <source>
        <dbReference type="ARBA" id="ARBA00022475"/>
    </source>
</evidence>
<dbReference type="AlphaFoldDB" id="A0A1G7A0W7"/>
<feature type="transmembrane region" description="Helical" evidence="10">
    <location>
        <begin position="185"/>
        <end position="207"/>
    </location>
</feature>
<dbReference type="RefSeq" id="WP_245699095.1">
    <property type="nucleotide sequence ID" value="NZ_FNAP01000003.1"/>
</dbReference>
<keyword evidence="11" id="KW-0282">Flagellum</keyword>
<name>A0A1G7A0W7_9PROT</name>
<dbReference type="PANTHER" id="PTHR30065">
    <property type="entry name" value="FLAGELLAR BIOSYNTHETIC PROTEIN FLIR"/>
    <property type="match status" value="1"/>
</dbReference>
<keyword evidence="6 10" id="KW-1133">Transmembrane helix</keyword>
<dbReference type="PANTHER" id="PTHR30065:SF8">
    <property type="entry name" value="FLAGELLAR BIOSYNTHETIC PROTEIN FLIR"/>
    <property type="match status" value="1"/>
</dbReference>
<comment type="function">
    <text evidence="1 10">Role in flagellar biosynthesis.</text>
</comment>
<feature type="transmembrane region" description="Helical" evidence="10">
    <location>
        <begin position="67"/>
        <end position="85"/>
    </location>
</feature>
<evidence type="ECO:0000313" key="12">
    <source>
        <dbReference type="Proteomes" id="UP000199412"/>
    </source>
</evidence>
<dbReference type="EMBL" id="FNAP01000003">
    <property type="protein sequence ID" value="SDE07546.1"/>
    <property type="molecule type" value="Genomic_DNA"/>
</dbReference>
<dbReference type="GO" id="GO:0006605">
    <property type="term" value="P:protein targeting"/>
    <property type="evidence" value="ECO:0007669"/>
    <property type="project" value="UniProtKB-UniRule"/>
</dbReference>
<feature type="transmembrane region" description="Helical" evidence="10">
    <location>
        <begin position="213"/>
        <end position="242"/>
    </location>
</feature>
<organism evidence="11 12">
    <name type="scientific">Rhodospira trueperi</name>
    <dbReference type="NCBI Taxonomy" id="69960"/>
    <lineage>
        <taxon>Bacteria</taxon>
        <taxon>Pseudomonadati</taxon>
        <taxon>Pseudomonadota</taxon>
        <taxon>Alphaproteobacteria</taxon>
        <taxon>Rhodospirillales</taxon>
        <taxon>Rhodospirillaceae</taxon>
        <taxon>Rhodospira</taxon>
    </lineage>
</organism>
<evidence type="ECO:0000256" key="1">
    <source>
        <dbReference type="ARBA" id="ARBA00002578"/>
    </source>
</evidence>
<evidence type="ECO:0000313" key="11">
    <source>
        <dbReference type="EMBL" id="SDE07546.1"/>
    </source>
</evidence>
<feature type="transmembrane region" description="Helical" evidence="10">
    <location>
        <begin position="122"/>
        <end position="139"/>
    </location>
</feature>
<evidence type="ECO:0000256" key="7">
    <source>
        <dbReference type="ARBA" id="ARBA00023136"/>
    </source>
</evidence>
<evidence type="ECO:0000256" key="10">
    <source>
        <dbReference type="RuleBase" id="RU362071"/>
    </source>
</evidence>
<feature type="transmembrane region" description="Helical" evidence="10">
    <location>
        <begin position="92"/>
        <end position="110"/>
    </location>
</feature>
<evidence type="ECO:0000256" key="5">
    <source>
        <dbReference type="ARBA" id="ARBA00022692"/>
    </source>
</evidence>
<sequence>MLEDLIATPLFNLMLVFTRLGFAFMLLPGFGAAYVTPRVRLAFAFPLCLIITPLVEPALPPEPENAAALVLLITTEVLIGTFLALMAHLLQAAMHLGGTAIGYAGGLMNAQAFDPNTTQTSALILTFLMLLALVVMFAMDLHHLIIRALVDSYRIFPPGLLPPTGDFVTHSTEVLARSFRIGWQLASPMVIFSIVFYVAMGIMARLMPQMNVFFVGLPLIILIGLGMLFLTLPAIMLVYLSYFEEGLIAFLRL</sequence>
<protein>
    <recommendedName>
        <fullName evidence="3 9">Flagellar biosynthetic protein FliR</fullName>
    </recommendedName>
</protein>
<dbReference type="STRING" id="69960.SAMN05421720_10395"/>
<evidence type="ECO:0000256" key="3">
    <source>
        <dbReference type="ARBA" id="ARBA00021717"/>
    </source>
</evidence>
<dbReference type="InterPro" id="IPR002010">
    <property type="entry name" value="T3SS_IM_R"/>
</dbReference>
<keyword evidence="8 10" id="KW-0975">Bacterial flagellum</keyword>
<gene>
    <name evidence="11" type="ORF">SAMN05421720_10395</name>
</gene>
<keyword evidence="4 10" id="KW-1003">Cell membrane</keyword>
<feature type="transmembrane region" description="Helical" evidence="10">
    <location>
        <begin position="39"/>
        <end position="55"/>
    </location>
</feature>
<dbReference type="PRINTS" id="PR00953">
    <property type="entry name" value="TYPE3IMRPROT"/>
</dbReference>
<dbReference type="Pfam" id="PF01311">
    <property type="entry name" value="Bac_export_1"/>
    <property type="match status" value="1"/>
</dbReference>
<dbReference type="GO" id="GO:0009425">
    <property type="term" value="C:bacterial-type flagellum basal body"/>
    <property type="evidence" value="ECO:0007669"/>
    <property type="project" value="UniProtKB-SubCell"/>
</dbReference>
<comment type="subcellular location">
    <subcellularLocation>
        <location evidence="10">Cell membrane</location>
        <topology evidence="10">Multi-pass membrane protein</topology>
    </subcellularLocation>
    <subcellularLocation>
        <location evidence="10">Bacterial flagellum basal body</location>
    </subcellularLocation>
</comment>